<evidence type="ECO:0000256" key="5">
    <source>
        <dbReference type="ARBA" id="ARBA00023136"/>
    </source>
</evidence>
<dbReference type="Proteomes" id="UP000746471">
    <property type="component" value="Unassembled WGS sequence"/>
</dbReference>
<evidence type="ECO:0000256" key="1">
    <source>
        <dbReference type="ARBA" id="ARBA00004651"/>
    </source>
</evidence>
<evidence type="ECO:0000256" key="2">
    <source>
        <dbReference type="ARBA" id="ARBA00022475"/>
    </source>
</evidence>
<evidence type="ECO:0000256" key="3">
    <source>
        <dbReference type="ARBA" id="ARBA00022692"/>
    </source>
</evidence>
<comment type="caution">
    <text evidence="7">The sequence shown here is derived from an EMBL/GenBank/DDBJ whole genome shotgun (WGS) entry which is preliminary data.</text>
</comment>
<evidence type="ECO:0000256" key="6">
    <source>
        <dbReference type="SAM" id="Phobius"/>
    </source>
</evidence>
<keyword evidence="8" id="KW-1185">Reference proteome</keyword>
<dbReference type="EMBL" id="JAHBCL010000001">
    <property type="protein sequence ID" value="MBS7525234.1"/>
    <property type="molecule type" value="Genomic_DNA"/>
</dbReference>
<accession>A0ABS5PJD5</accession>
<dbReference type="PANTHER" id="PTHR30086:SF20">
    <property type="entry name" value="ARGININE EXPORTER PROTEIN ARGO-RELATED"/>
    <property type="match status" value="1"/>
</dbReference>
<keyword evidence="3 6" id="KW-0812">Transmembrane</keyword>
<keyword evidence="4 6" id="KW-1133">Transmembrane helix</keyword>
<dbReference type="PANTHER" id="PTHR30086">
    <property type="entry name" value="ARGININE EXPORTER PROTEIN ARGO"/>
    <property type="match status" value="1"/>
</dbReference>
<protein>
    <submittedName>
        <fullName evidence="7">LysE family transporter</fullName>
    </submittedName>
</protein>
<feature type="transmembrane region" description="Helical" evidence="6">
    <location>
        <begin position="136"/>
        <end position="158"/>
    </location>
</feature>
<evidence type="ECO:0000313" key="7">
    <source>
        <dbReference type="EMBL" id="MBS7525234.1"/>
    </source>
</evidence>
<keyword evidence="5 6" id="KW-0472">Membrane</keyword>
<feature type="transmembrane region" description="Helical" evidence="6">
    <location>
        <begin position="6"/>
        <end position="23"/>
    </location>
</feature>
<keyword evidence="2" id="KW-1003">Cell membrane</keyword>
<dbReference type="InterPro" id="IPR001123">
    <property type="entry name" value="LeuE-type"/>
</dbReference>
<proteinExistence type="predicted"/>
<organism evidence="7 8">
    <name type="scientific">Fusibacter paucivorans</name>
    <dbReference type="NCBI Taxonomy" id="76009"/>
    <lineage>
        <taxon>Bacteria</taxon>
        <taxon>Bacillati</taxon>
        <taxon>Bacillota</taxon>
        <taxon>Clostridia</taxon>
        <taxon>Eubacteriales</taxon>
        <taxon>Eubacteriales Family XII. Incertae Sedis</taxon>
        <taxon>Fusibacter</taxon>
    </lineage>
</organism>
<reference evidence="7 8" key="1">
    <citation type="submission" date="2021-05" db="EMBL/GenBank/DDBJ databases">
        <title>Fusibacter ferrireducens sp. nov., an anaerobic, sulfur- and Fe-reducing bacterium isolated from the mangrove sediment.</title>
        <authorList>
            <person name="Qiu D."/>
        </authorList>
    </citation>
    <scope>NUCLEOTIDE SEQUENCE [LARGE SCALE GENOMIC DNA]</scope>
    <source>
        <strain evidence="7 8">DSM 12116</strain>
    </source>
</reference>
<feature type="transmembrane region" description="Helical" evidence="6">
    <location>
        <begin position="105"/>
        <end position="124"/>
    </location>
</feature>
<name>A0ABS5PJD5_9FIRM</name>
<sequence>MFNMFLYAVGVMYTPGPINILGLNQGIHKKVKASIGFFAGVGLAMFILFLIFGYTGENVIKKTHLIYISIVGSGYILYLAMKIFKASIQINEETPAKQLSFKDGLLMQLFNPKAMLATLPIATIHFPANEITGATILPASAVLALMACLAPCTYALIGMRFSTYIHNDRILKYFNTGMAILLAYVAFAIFKAHVFDVIAGVNAF</sequence>
<dbReference type="RefSeq" id="WP_213235017.1">
    <property type="nucleotide sequence ID" value="NZ_JAHBCL010000001.1"/>
</dbReference>
<evidence type="ECO:0000313" key="8">
    <source>
        <dbReference type="Proteomes" id="UP000746471"/>
    </source>
</evidence>
<dbReference type="Pfam" id="PF01810">
    <property type="entry name" value="LysE"/>
    <property type="match status" value="1"/>
</dbReference>
<gene>
    <name evidence="7" type="ORF">KHM83_00940</name>
</gene>
<feature type="transmembrane region" description="Helical" evidence="6">
    <location>
        <begin position="35"/>
        <end position="54"/>
    </location>
</feature>
<evidence type="ECO:0000256" key="4">
    <source>
        <dbReference type="ARBA" id="ARBA00022989"/>
    </source>
</evidence>
<feature type="transmembrane region" description="Helical" evidence="6">
    <location>
        <begin position="66"/>
        <end position="84"/>
    </location>
</feature>
<feature type="transmembrane region" description="Helical" evidence="6">
    <location>
        <begin position="170"/>
        <end position="190"/>
    </location>
</feature>
<comment type="subcellular location">
    <subcellularLocation>
        <location evidence="1">Cell membrane</location>
        <topology evidence="1">Multi-pass membrane protein</topology>
    </subcellularLocation>
</comment>